<dbReference type="RefSeq" id="WP_189620121.1">
    <property type="nucleotide sequence ID" value="NZ_BMZA01000002.1"/>
</dbReference>
<comment type="caution">
    <text evidence="1">The sequence shown here is derived from an EMBL/GenBank/DDBJ whole genome shotgun (WGS) entry which is preliminary data.</text>
</comment>
<protein>
    <submittedName>
        <fullName evidence="1">Uncharacterized protein</fullName>
    </submittedName>
</protein>
<dbReference type="EMBL" id="BMZA01000002">
    <property type="protein sequence ID" value="GGY97830.1"/>
    <property type="molecule type" value="Genomic_DNA"/>
</dbReference>
<evidence type="ECO:0000313" key="2">
    <source>
        <dbReference type="Proteomes" id="UP000648075"/>
    </source>
</evidence>
<organism evidence="1 2">
    <name type="scientific">Novosphingobium colocasiae</name>
    <dbReference type="NCBI Taxonomy" id="1256513"/>
    <lineage>
        <taxon>Bacteria</taxon>
        <taxon>Pseudomonadati</taxon>
        <taxon>Pseudomonadota</taxon>
        <taxon>Alphaproteobacteria</taxon>
        <taxon>Sphingomonadales</taxon>
        <taxon>Sphingomonadaceae</taxon>
        <taxon>Novosphingobium</taxon>
    </lineage>
</organism>
<name>A0A918PBX5_9SPHN</name>
<keyword evidence="2" id="KW-1185">Reference proteome</keyword>
<sequence length="113" mass="12802">MSVHTITPLESIGFGGDGDQVDAFLALERHFDVSIDDTECGQWRTAGDVFTAFLQALPEKQRERDDLWPTFANIMCEETGADASRLGYDTLLLALPISTVLLRWIRKAFRHFR</sequence>
<dbReference type="AlphaFoldDB" id="A0A918PBX5"/>
<evidence type="ECO:0000313" key="1">
    <source>
        <dbReference type="EMBL" id="GGY97830.1"/>
    </source>
</evidence>
<gene>
    <name evidence="1" type="ORF">GCM10011614_11170</name>
</gene>
<proteinExistence type="predicted"/>
<dbReference type="Proteomes" id="UP000648075">
    <property type="component" value="Unassembled WGS sequence"/>
</dbReference>
<accession>A0A918PBX5</accession>
<reference evidence="1" key="2">
    <citation type="submission" date="2020-09" db="EMBL/GenBank/DDBJ databases">
        <authorList>
            <person name="Sun Q."/>
            <person name="Kim S."/>
        </authorList>
    </citation>
    <scope>NUCLEOTIDE SEQUENCE</scope>
    <source>
        <strain evidence="1">KCTC 32255</strain>
    </source>
</reference>
<reference evidence="1" key="1">
    <citation type="journal article" date="2014" name="Int. J. Syst. Evol. Microbiol.">
        <title>Complete genome sequence of Corynebacterium casei LMG S-19264T (=DSM 44701T), isolated from a smear-ripened cheese.</title>
        <authorList>
            <consortium name="US DOE Joint Genome Institute (JGI-PGF)"/>
            <person name="Walter F."/>
            <person name="Albersmeier A."/>
            <person name="Kalinowski J."/>
            <person name="Ruckert C."/>
        </authorList>
    </citation>
    <scope>NUCLEOTIDE SEQUENCE</scope>
    <source>
        <strain evidence="1">KCTC 32255</strain>
    </source>
</reference>